<accession>A0A4Y8AKB9</accession>
<gene>
    <name evidence="1" type="ORF">E2R65_04605</name>
</gene>
<evidence type="ECO:0000313" key="2">
    <source>
        <dbReference type="Proteomes" id="UP000297248"/>
    </source>
</evidence>
<dbReference type="EMBL" id="SNQG01000001">
    <property type="protein sequence ID" value="TEW69454.1"/>
    <property type="molecule type" value="Genomic_DNA"/>
</dbReference>
<reference evidence="1 2" key="1">
    <citation type="journal article" date="2016" name="Int. J. Syst. Evol. Microbiol.">
        <title>Proposal of Mucilaginibacter phyllosphaerae sp. nov. isolated from the phyllosphere of Galium album.</title>
        <authorList>
            <person name="Aydogan E.L."/>
            <person name="Busse H.J."/>
            <person name="Moser G."/>
            <person name="Muller C."/>
            <person name="Kampfer P."/>
            <person name="Glaeser S.P."/>
        </authorList>
    </citation>
    <scope>NUCLEOTIDE SEQUENCE [LARGE SCALE GENOMIC DNA]</scope>
    <source>
        <strain evidence="1 2">PP-F2FG21</strain>
    </source>
</reference>
<sequence>MVFILKQFKQLLLTGILLFCIAPAIFAQVKSHQVIRKKSGALKPVAKPAYISPQLKNFLHAADAANVSFTAPKGFKEIKAPDNEDLFFDYAMEVPGKEFEIWFQVKSQKENYASYLKSLGNKNTRQANPDSLYIDMGRASAMAFTGEDDFFTRSIPPKYLERYNADAGKTYLLNLQNLAVTKHYKYALLITLQKDHIGTILAVCLANERGPEFFKNIDKASSCIKFKP</sequence>
<evidence type="ECO:0000313" key="1">
    <source>
        <dbReference type="EMBL" id="TEW69454.1"/>
    </source>
</evidence>
<organism evidence="1 2">
    <name type="scientific">Mucilaginibacter phyllosphaerae</name>
    <dbReference type="NCBI Taxonomy" id="1812349"/>
    <lineage>
        <taxon>Bacteria</taxon>
        <taxon>Pseudomonadati</taxon>
        <taxon>Bacteroidota</taxon>
        <taxon>Sphingobacteriia</taxon>
        <taxon>Sphingobacteriales</taxon>
        <taxon>Sphingobacteriaceae</taxon>
        <taxon>Mucilaginibacter</taxon>
    </lineage>
</organism>
<dbReference type="AlphaFoldDB" id="A0A4Y8AKB9"/>
<comment type="caution">
    <text evidence="1">The sequence shown here is derived from an EMBL/GenBank/DDBJ whole genome shotgun (WGS) entry which is preliminary data.</text>
</comment>
<dbReference type="Proteomes" id="UP000297248">
    <property type="component" value="Unassembled WGS sequence"/>
</dbReference>
<proteinExistence type="predicted"/>
<name>A0A4Y8AKB9_9SPHI</name>
<dbReference type="RefSeq" id="WP_183500284.1">
    <property type="nucleotide sequence ID" value="NZ_JACIEG010000001.1"/>
</dbReference>
<protein>
    <submittedName>
        <fullName evidence="1">Uncharacterized protein</fullName>
    </submittedName>
</protein>